<evidence type="ECO:0000313" key="3">
    <source>
        <dbReference type="Proteomes" id="UP000015105"/>
    </source>
</evidence>
<feature type="region of interest" description="Disordered" evidence="1">
    <location>
        <begin position="1"/>
        <end position="47"/>
    </location>
</feature>
<evidence type="ECO:0000313" key="2">
    <source>
        <dbReference type="EnsemblPlants" id="AET1Gv20943600.1"/>
    </source>
</evidence>
<sequence>GQRLGLPRRRRPGQAVSAPAGQLPSSAPRPSVRPGPQPRPAKFDADAHGEPSFLHLFVSSCLN</sequence>
<evidence type="ECO:0000256" key="1">
    <source>
        <dbReference type="SAM" id="MobiDB-lite"/>
    </source>
</evidence>
<organism evidence="2 3">
    <name type="scientific">Aegilops tauschii subsp. strangulata</name>
    <name type="common">Goatgrass</name>
    <dbReference type="NCBI Taxonomy" id="200361"/>
    <lineage>
        <taxon>Eukaryota</taxon>
        <taxon>Viridiplantae</taxon>
        <taxon>Streptophyta</taxon>
        <taxon>Embryophyta</taxon>
        <taxon>Tracheophyta</taxon>
        <taxon>Spermatophyta</taxon>
        <taxon>Magnoliopsida</taxon>
        <taxon>Liliopsida</taxon>
        <taxon>Poales</taxon>
        <taxon>Poaceae</taxon>
        <taxon>BOP clade</taxon>
        <taxon>Pooideae</taxon>
        <taxon>Triticodae</taxon>
        <taxon>Triticeae</taxon>
        <taxon>Triticinae</taxon>
        <taxon>Aegilops</taxon>
    </lineage>
</organism>
<reference evidence="2" key="3">
    <citation type="journal article" date="2017" name="Nature">
        <title>Genome sequence of the progenitor of the wheat D genome Aegilops tauschii.</title>
        <authorList>
            <person name="Luo M.C."/>
            <person name="Gu Y.Q."/>
            <person name="Puiu D."/>
            <person name="Wang H."/>
            <person name="Twardziok S.O."/>
            <person name="Deal K.R."/>
            <person name="Huo N."/>
            <person name="Zhu T."/>
            <person name="Wang L."/>
            <person name="Wang Y."/>
            <person name="McGuire P.E."/>
            <person name="Liu S."/>
            <person name="Long H."/>
            <person name="Ramasamy R.K."/>
            <person name="Rodriguez J.C."/>
            <person name="Van S.L."/>
            <person name="Yuan L."/>
            <person name="Wang Z."/>
            <person name="Xia Z."/>
            <person name="Xiao L."/>
            <person name="Anderson O.D."/>
            <person name="Ouyang S."/>
            <person name="Liang Y."/>
            <person name="Zimin A.V."/>
            <person name="Pertea G."/>
            <person name="Qi P."/>
            <person name="Bennetzen J.L."/>
            <person name="Dai X."/>
            <person name="Dawson M.W."/>
            <person name="Muller H.G."/>
            <person name="Kugler K."/>
            <person name="Rivarola-Duarte L."/>
            <person name="Spannagl M."/>
            <person name="Mayer K.F.X."/>
            <person name="Lu F.H."/>
            <person name="Bevan M.W."/>
            <person name="Leroy P."/>
            <person name="Li P."/>
            <person name="You F.M."/>
            <person name="Sun Q."/>
            <person name="Liu Z."/>
            <person name="Lyons E."/>
            <person name="Wicker T."/>
            <person name="Salzberg S.L."/>
            <person name="Devos K.M."/>
            <person name="Dvorak J."/>
        </authorList>
    </citation>
    <scope>NUCLEOTIDE SEQUENCE [LARGE SCALE GENOMIC DNA]</scope>
    <source>
        <strain evidence="2">cv. AL8/78</strain>
    </source>
</reference>
<protein>
    <submittedName>
        <fullName evidence="2">Uncharacterized protein</fullName>
    </submittedName>
</protein>
<reference evidence="3" key="2">
    <citation type="journal article" date="2017" name="Nat. Plants">
        <title>The Aegilops tauschii genome reveals multiple impacts of transposons.</title>
        <authorList>
            <person name="Zhao G."/>
            <person name="Zou C."/>
            <person name="Li K."/>
            <person name="Wang K."/>
            <person name="Li T."/>
            <person name="Gao L."/>
            <person name="Zhang X."/>
            <person name="Wang H."/>
            <person name="Yang Z."/>
            <person name="Liu X."/>
            <person name="Jiang W."/>
            <person name="Mao L."/>
            <person name="Kong X."/>
            <person name="Jiao Y."/>
            <person name="Jia J."/>
        </authorList>
    </citation>
    <scope>NUCLEOTIDE SEQUENCE [LARGE SCALE GENOMIC DNA]</scope>
    <source>
        <strain evidence="3">cv. AL8/78</strain>
    </source>
</reference>
<proteinExistence type="predicted"/>
<dbReference type="EnsemblPlants" id="AET1Gv20943600.1">
    <property type="protein sequence ID" value="AET1Gv20943600.1"/>
    <property type="gene ID" value="AET1Gv20943600"/>
</dbReference>
<name>A0A452ZVX7_AEGTS</name>
<keyword evidence="3" id="KW-1185">Reference proteome</keyword>
<feature type="compositionally biased region" description="Basic residues" evidence="1">
    <location>
        <begin position="1"/>
        <end position="12"/>
    </location>
</feature>
<dbReference type="Proteomes" id="UP000015105">
    <property type="component" value="Chromosome 1D"/>
</dbReference>
<accession>A0A452ZVX7</accession>
<reference evidence="3" key="1">
    <citation type="journal article" date="2014" name="Science">
        <title>Ancient hybridizations among the ancestral genomes of bread wheat.</title>
        <authorList>
            <consortium name="International Wheat Genome Sequencing Consortium,"/>
            <person name="Marcussen T."/>
            <person name="Sandve S.R."/>
            <person name="Heier L."/>
            <person name="Spannagl M."/>
            <person name="Pfeifer M."/>
            <person name="Jakobsen K.S."/>
            <person name="Wulff B.B."/>
            <person name="Steuernagel B."/>
            <person name="Mayer K.F."/>
            <person name="Olsen O.A."/>
        </authorList>
    </citation>
    <scope>NUCLEOTIDE SEQUENCE [LARGE SCALE GENOMIC DNA]</scope>
    <source>
        <strain evidence="3">cv. AL8/78</strain>
    </source>
</reference>
<reference evidence="2" key="5">
    <citation type="journal article" date="2021" name="G3 (Bethesda)">
        <title>Aegilops tauschii genome assembly Aet v5.0 features greater sequence contiguity and improved annotation.</title>
        <authorList>
            <person name="Wang L."/>
            <person name="Zhu T."/>
            <person name="Rodriguez J.C."/>
            <person name="Deal K.R."/>
            <person name="Dubcovsky J."/>
            <person name="McGuire P.E."/>
            <person name="Lux T."/>
            <person name="Spannagl M."/>
            <person name="Mayer K.F.X."/>
            <person name="Baldrich P."/>
            <person name="Meyers B.C."/>
            <person name="Huo N."/>
            <person name="Gu Y.Q."/>
            <person name="Zhou H."/>
            <person name="Devos K.M."/>
            <person name="Bennetzen J.L."/>
            <person name="Unver T."/>
            <person name="Budak H."/>
            <person name="Gulick P.J."/>
            <person name="Galiba G."/>
            <person name="Kalapos B."/>
            <person name="Nelson D.R."/>
            <person name="Li P."/>
            <person name="You F.M."/>
            <person name="Luo M.C."/>
            <person name="Dvorak J."/>
        </authorList>
    </citation>
    <scope>NUCLEOTIDE SEQUENCE [LARGE SCALE GENOMIC DNA]</scope>
    <source>
        <strain evidence="2">cv. AL8/78</strain>
    </source>
</reference>
<reference evidence="2" key="4">
    <citation type="submission" date="2019-03" db="UniProtKB">
        <authorList>
            <consortium name="EnsemblPlants"/>
        </authorList>
    </citation>
    <scope>IDENTIFICATION</scope>
</reference>
<dbReference type="Gramene" id="AET1Gv20943600.1">
    <property type="protein sequence ID" value="AET1Gv20943600.1"/>
    <property type="gene ID" value="AET1Gv20943600"/>
</dbReference>
<dbReference type="AlphaFoldDB" id="A0A452ZVX7"/>